<sequence>VPRLLAQSQGGERPVRPRHGRRFAL</sequence>
<feature type="non-terminal residue" evidence="2">
    <location>
        <position position="1"/>
    </location>
</feature>
<feature type="compositionally biased region" description="Basic residues" evidence="1">
    <location>
        <begin position="16"/>
        <end position="25"/>
    </location>
</feature>
<feature type="non-terminal residue" evidence="2">
    <location>
        <position position="25"/>
    </location>
</feature>
<name>A0A382YY67_9ZZZZ</name>
<feature type="compositionally biased region" description="Polar residues" evidence="1">
    <location>
        <begin position="1"/>
        <end position="10"/>
    </location>
</feature>
<protein>
    <submittedName>
        <fullName evidence="2">Uncharacterized protein</fullName>
    </submittedName>
</protein>
<evidence type="ECO:0000256" key="1">
    <source>
        <dbReference type="SAM" id="MobiDB-lite"/>
    </source>
</evidence>
<evidence type="ECO:0000313" key="2">
    <source>
        <dbReference type="EMBL" id="SVD88091.1"/>
    </source>
</evidence>
<dbReference type="AlphaFoldDB" id="A0A382YY67"/>
<organism evidence="2">
    <name type="scientific">marine metagenome</name>
    <dbReference type="NCBI Taxonomy" id="408172"/>
    <lineage>
        <taxon>unclassified sequences</taxon>
        <taxon>metagenomes</taxon>
        <taxon>ecological metagenomes</taxon>
    </lineage>
</organism>
<gene>
    <name evidence="2" type="ORF">METZ01_LOCUS440945</name>
</gene>
<proteinExistence type="predicted"/>
<feature type="region of interest" description="Disordered" evidence="1">
    <location>
        <begin position="1"/>
        <end position="25"/>
    </location>
</feature>
<dbReference type="EMBL" id="UINC01179418">
    <property type="protein sequence ID" value="SVD88091.1"/>
    <property type="molecule type" value="Genomic_DNA"/>
</dbReference>
<accession>A0A382YY67</accession>
<reference evidence="2" key="1">
    <citation type="submission" date="2018-05" db="EMBL/GenBank/DDBJ databases">
        <authorList>
            <person name="Lanie J.A."/>
            <person name="Ng W.-L."/>
            <person name="Kazmierczak K.M."/>
            <person name="Andrzejewski T.M."/>
            <person name="Davidsen T.M."/>
            <person name="Wayne K.J."/>
            <person name="Tettelin H."/>
            <person name="Glass J.I."/>
            <person name="Rusch D."/>
            <person name="Podicherti R."/>
            <person name="Tsui H.-C.T."/>
            <person name="Winkler M.E."/>
        </authorList>
    </citation>
    <scope>NUCLEOTIDE SEQUENCE</scope>
</reference>